<dbReference type="Proteomes" id="UP000018320">
    <property type="component" value="Unassembled WGS sequence"/>
</dbReference>
<organism evidence="3 4">
    <name type="scientific">Giardia intestinalis</name>
    <name type="common">Giardia lamblia</name>
    <dbReference type="NCBI Taxonomy" id="5741"/>
    <lineage>
        <taxon>Eukaryota</taxon>
        <taxon>Metamonada</taxon>
        <taxon>Diplomonadida</taxon>
        <taxon>Hexamitidae</taxon>
        <taxon>Giardiinae</taxon>
        <taxon>Giardia</taxon>
    </lineage>
</organism>
<sequence>VYKVYRAQDAMLSLLPTHSMLGLVTRNLLITSSQSSKPRSYIMAFDGLVPEAPSLQNDLMKVKGVKKLSISPTGVTLTVRSQGIWPSVRSAIEDKLYAAFDPSTPHTPDELRLAIQEILSTGPRAPNNIRRASELLIRAAINPFLARDGGSCSYRRHEVTDKGLVVYIELHGNCSGCSKSTTTMNTFVIGEFKKYIPDIHTVRCTNA</sequence>
<accession>V6TDV4</accession>
<dbReference type="GO" id="GO:0005506">
    <property type="term" value="F:iron ion binding"/>
    <property type="evidence" value="ECO:0007669"/>
    <property type="project" value="InterPro"/>
</dbReference>
<evidence type="ECO:0000256" key="1">
    <source>
        <dbReference type="ARBA" id="ARBA00006420"/>
    </source>
</evidence>
<feature type="non-terminal residue" evidence="3">
    <location>
        <position position="1"/>
    </location>
</feature>
<dbReference type="VEuPathDB" id="GiardiaDB:DHA2_152168"/>
<comment type="caution">
    <text evidence="3">The sequence shown here is derived from an EMBL/GenBank/DDBJ whole genome shotgun (WGS) entry which is preliminary data.</text>
</comment>
<dbReference type="InterPro" id="IPR001075">
    <property type="entry name" value="NIF_FeS_clus_asmbl_NifU_C"/>
</dbReference>
<dbReference type="Gene3D" id="3.30.300.130">
    <property type="entry name" value="Fe-S cluster assembly (FSCA)"/>
    <property type="match status" value="1"/>
</dbReference>
<gene>
    <name evidence="3" type="ORF">DHA2_152168</name>
</gene>
<dbReference type="VEuPathDB" id="GiardiaDB:GL50581_1173"/>
<dbReference type="Pfam" id="PF01106">
    <property type="entry name" value="NifU"/>
    <property type="match status" value="1"/>
</dbReference>
<dbReference type="SUPFAM" id="SSF117916">
    <property type="entry name" value="Fe-S cluster assembly (FSCA) domain-like"/>
    <property type="match status" value="1"/>
</dbReference>
<evidence type="ECO:0000313" key="4">
    <source>
        <dbReference type="Proteomes" id="UP000018320"/>
    </source>
</evidence>
<evidence type="ECO:0000313" key="3">
    <source>
        <dbReference type="EMBL" id="ESU36849.1"/>
    </source>
</evidence>
<dbReference type="EMBL" id="AHGT01000038">
    <property type="protein sequence ID" value="ESU36849.1"/>
    <property type="molecule type" value="Genomic_DNA"/>
</dbReference>
<dbReference type="VEuPathDB" id="GiardiaDB:QR46_2744"/>
<feature type="domain" description="NIF system FeS cluster assembly NifU C-terminal" evidence="2">
    <location>
        <begin position="137"/>
        <end position="202"/>
    </location>
</feature>
<proteinExistence type="inferred from homology"/>
<dbReference type="AlphaFoldDB" id="V6TDV4"/>
<dbReference type="GO" id="GO:0016226">
    <property type="term" value="P:iron-sulfur cluster assembly"/>
    <property type="evidence" value="ECO:0007669"/>
    <property type="project" value="InterPro"/>
</dbReference>
<protein>
    <submittedName>
        <fullName evidence="3">Putative NifU domain protein</fullName>
    </submittedName>
</protein>
<name>V6TDV4_GIAIN</name>
<evidence type="ECO:0000259" key="2">
    <source>
        <dbReference type="Pfam" id="PF01106"/>
    </source>
</evidence>
<comment type="similarity">
    <text evidence="1">Belongs to the NifU family.</text>
</comment>
<dbReference type="InterPro" id="IPR034904">
    <property type="entry name" value="FSCA_dom_sf"/>
</dbReference>
<reference evidence="4" key="1">
    <citation type="submission" date="2012-02" db="EMBL/GenBank/DDBJ databases">
        <title>Genome sequencing of Giardia lamblia Genotypes A2 and B isolates (DH and GS) and comparative analysis with the genomes of Genotypes A1 and E (WB and Pig).</title>
        <authorList>
            <person name="Adam R."/>
            <person name="Dahlstrom E."/>
            <person name="Martens C."/>
            <person name="Bruno D."/>
            <person name="Barbian K."/>
            <person name="Porcella S.F."/>
            <person name="Nash T."/>
        </authorList>
    </citation>
    <scope>NUCLEOTIDE SEQUENCE</scope>
    <source>
        <strain evidence="4">DH</strain>
    </source>
</reference>
<dbReference type="VEuPathDB" id="GiardiaDB:GL50803_0032838"/>
<reference evidence="3 4" key="2">
    <citation type="journal article" date="2013" name="Genome Biol. Evol.">
        <title>Genome sequencing of Giardia lamblia genotypes A2 and B isolates (DH and GS) and comparative analysis with the genomes of genotypes A1 and E (WB and Pig).</title>
        <authorList>
            <person name="Adam R.D."/>
            <person name="Dahlstrom E.W."/>
            <person name="Martens C.A."/>
            <person name="Bruno D.P."/>
            <person name="Barbian K.D."/>
            <person name="Ricklefs S.M."/>
            <person name="Hernandez M.M."/>
            <person name="Narla N.P."/>
            <person name="Patel R.B."/>
            <person name="Porcella S.F."/>
            <person name="Nash T.E."/>
        </authorList>
    </citation>
    <scope>NUCLEOTIDE SEQUENCE [LARGE SCALE GENOMIC DNA]</scope>
    <source>
        <strain evidence="3 4">DH</strain>
    </source>
</reference>
<dbReference type="GO" id="GO:0051536">
    <property type="term" value="F:iron-sulfur cluster binding"/>
    <property type="evidence" value="ECO:0007669"/>
    <property type="project" value="InterPro"/>
</dbReference>